<keyword evidence="2" id="KW-1185">Reference proteome</keyword>
<organism evidence="1 2">
    <name type="scientific">Datura stramonium</name>
    <name type="common">Jimsonweed</name>
    <name type="synonym">Common thornapple</name>
    <dbReference type="NCBI Taxonomy" id="4076"/>
    <lineage>
        <taxon>Eukaryota</taxon>
        <taxon>Viridiplantae</taxon>
        <taxon>Streptophyta</taxon>
        <taxon>Embryophyta</taxon>
        <taxon>Tracheophyta</taxon>
        <taxon>Spermatophyta</taxon>
        <taxon>Magnoliopsida</taxon>
        <taxon>eudicotyledons</taxon>
        <taxon>Gunneridae</taxon>
        <taxon>Pentapetalae</taxon>
        <taxon>asterids</taxon>
        <taxon>lamiids</taxon>
        <taxon>Solanales</taxon>
        <taxon>Solanaceae</taxon>
        <taxon>Solanoideae</taxon>
        <taxon>Datureae</taxon>
        <taxon>Datura</taxon>
    </lineage>
</organism>
<sequence>MVPPHCKKSYVYDSIRILEQEMLSGLSSPERRKRQGAKQQEIPEMLERLSLCCHVAKATNELQECIAANWPLHEKFPILHFHERVNDLNEERVVIGFDWRQIPDSSFREK</sequence>
<evidence type="ECO:0000313" key="2">
    <source>
        <dbReference type="Proteomes" id="UP000823775"/>
    </source>
</evidence>
<accession>A0ABS8UWN8</accession>
<dbReference type="Proteomes" id="UP000823775">
    <property type="component" value="Unassembled WGS sequence"/>
</dbReference>
<evidence type="ECO:0000313" key="1">
    <source>
        <dbReference type="EMBL" id="MCD9638757.1"/>
    </source>
</evidence>
<dbReference type="EMBL" id="JACEIK010002771">
    <property type="protein sequence ID" value="MCD9638757.1"/>
    <property type="molecule type" value="Genomic_DNA"/>
</dbReference>
<comment type="caution">
    <text evidence="1">The sequence shown here is derived from an EMBL/GenBank/DDBJ whole genome shotgun (WGS) entry which is preliminary data.</text>
</comment>
<name>A0ABS8UWN8_DATST</name>
<proteinExistence type="predicted"/>
<reference evidence="1 2" key="1">
    <citation type="journal article" date="2021" name="BMC Genomics">
        <title>Datura genome reveals duplications of psychoactive alkaloid biosynthetic genes and high mutation rate following tissue culture.</title>
        <authorList>
            <person name="Rajewski A."/>
            <person name="Carter-House D."/>
            <person name="Stajich J."/>
            <person name="Litt A."/>
        </authorList>
    </citation>
    <scope>NUCLEOTIDE SEQUENCE [LARGE SCALE GENOMIC DNA]</scope>
    <source>
        <strain evidence="1">AR-01</strain>
    </source>
</reference>
<protein>
    <submittedName>
        <fullName evidence="1">Uncharacterized protein</fullName>
    </submittedName>
</protein>
<gene>
    <name evidence="1" type="ORF">HAX54_022907</name>
</gene>